<sequence>MAMRIRAALLLLAVLLPLPAAAEPSCHPLTHEGRGYVICSADPATDDLRLFLRTEQGGIYGSFGRVNQALEARGETLAFAMNAGMYHPDRRPVGLYVENGKQEMRAVAPAGPGNFGMLPNGVLCLEDGRAAVIETRAYLADPPECRYATQSGPMLVIDGALHPRFLPDSTSRHVRNGVGVDAAGRVHFAISDAPVSFHEFARLFRDVLETPNALYFDGKVSKLYAPALGRHDAGLPMGPIVGAVVPAGD</sequence>
<dbReference type="eggNOG" id="COG3698">
    <property type="taxonomic scope" value="Bacteria"/>
</dbReference>
<organism evidence="3 4">
    <name type="scientific">Rhodovulum sulfidophilum</name>
    <name type="common">Rhodobacter sulfidophilus</name>
    <dbReference type="NCBI Taxonomy" id="35806"/>
    <lineage>
        <taxon>Bacteria</taxon>
        <taxon>Pseudomonadati</taxon>
        <taxon>Pseudomonadota</taxon>
        <taxon>Alphaproteobacteria</taxon>
        <taxon>Rhodobacterales</taxon>
        <taxon>Paracoccaceae</taxon>
        <taxon>Rhodovulum</taxon>
    </lineage>
</organism>
<dbReference type="Pfam" id="PF09992">
    <property type="entry name" value="NAGPA"/>
    <property type="match status" value="1"/>
</dbReference>
<gene>
    <name evidence="3" type="ORF">NHU_03820</name>
</gene>
<proteinExistence type="predicted"/>
<dbReference type="EMBL" id="AP014800">
    <property type="protein sequence ID" value="BAQ70944.1"/>
    <property type="molecule type" value="Genomic_DNA"/>
</dbReference>
<name>A0A0D6B869_RHOSU</name>
<dbReference type="InterPro" id="IPR018711">
    <property type="entry name" value="NAGPA"/>
</dbReference>
<dbReference type="Proteomes" id="UP000064912">
    <property type="component" value="Chromosome"/>
</dbReference>
<accession>A0A0D6B869</accession>
<evidence type="ECO:0000256" key="1">
    <source>
        <dbReference type="SAM" id="SignalP"/>
    </source>
</evidence>
<dbReference type="AlphaFoldDB" id="A0A0D6B869"/>
<dbReference type="KEGG" id="rsu:NHU_03820"/>
<dbReference type="PATRIC" id="fig|35806.4.peg.3915"/>
<feature type="domain" description="Phosphodiester glycosidase" evidence="2">
    <location>
        <begin position="77"/>
        <end position="221"/>
    </location>
</feature>
<reference evidence="3 4" key="1">
    <citation type="submission" date="2015-02" db="EMBL/GenBank/DDBJ databases">
        <title>Genome sequene of Rhodovulum sulfidophilum DSM 2351.</title>
        <authorList>
            <person name="Nagao N."/>
        </authorList>
    </citation>
    <scope>NUCLEOTIDE SEQUENCE [LARGE SCALE GENOMIC DNA]</scope>
    <source>
        <strain evidence="3 4">DSM 2351</strain>
    </source>
</reference>
<evidence type="ECO:0000313" key="3">
    <source>
        <dbReference type="EMBL" id="BAQ70944.1"/>
    </source>
</evidence>
<feature type="signal peptide" evidence="1">
    <location>
        <begin position="1"/>
        <end position="22"/>
    </location>
</feature>
<keyword evidence="1" id="KW-0732">Signal</keyword>
<protein>
    <recommendedName>
        <fullName evidence="2">Phosphodiester glycosidase domain-containing protein</fullName>
    </recommendedName>
</protein>
<evidence type="ECO:0000259" key="2">
    <source>
        <dbReference type="Pfam" id="PF09992"/>
    </source>
</evidence>
<feature type="chain" id="PRO_5002300992" description="Phosphodiester glycosidase domain-containing protein" evidence="1">
    <location>
        <begin position="23"/>
        <end position="249"/>
    </location>
</feature>
<evidence type="ECO:0000313" key="4">
    <source>
        <dbReference type="Proteomes" id="UP000064912"/>
    </source>
</evidence>